<dbReference type="PROSITE" id="PS51257">
    <property type="entry name" value="PROKAR_LIPOPROTEIN"/>
    <property type="match status" value="1"/>
</dbReference>
<feature type="chain" id="PRO_5047029213" description="Lipoprotein" evidence="1">
    <location>
        <begin position="27"/>
        <end position="182"/>
    </location>
</feature>
<evidence type="ECO:0000313" key="3">
    <source>
        <dbReference type="Proteomes" id="UP001595979"/>
    </source>
</evidence>
<evidence type="ECO:0008006" key="4">
    <source>
        <dbReference type="Google" id="ProtNLM"/>
    </source>
</evidence>
<evidence type="ECO:0000256" key="1">
    <source>
        <dbReference type="SAM" id="SignalP"/>
    </source>
</evidence>
<comment type="caution">
    <text evidence="2">The sequence shown here is derived from an EMBL/GenBank/DDBJ whole genome shotgun (WGS) entry which is preliminary data.</text>
</comment>
<accession>A0ABW1DHM6</accession>
<sequence>MKKGLLAAVGLSGLLASCGGTLTVGAGGYYGEGTSSSLILNSLTDYQTNWQLSTAVQDQKGNVIPAGTHVICDNTTTDISFNVNWTGYMAAVGLQLRGLNTDSYKNIGVFLVNSSTGRVNATYSIGSNIAPLNLKPQAIIVNPITSVDIKGYTYVRAQGIDGTAAASNVVSTSTAIPVVDCQ</sequence>
<dbReference type="RefSeq" id="WP_380047201.1">
    <property type="nucleotide sequence ID" value="NZ_JBHSOH010000005.1"/>
</dbReference>
<gene>
    <name evidence="2" type="ORF">ACFPQ6_05575</name>
</gene>
<organism evidence="2 3">
    <name type="scientific">Deinococcus petrolearius</name>
    <dbReference type="NCBI Taxonomy" id="1751295"/>
    <lineage>
        <taxon>Bacteria</taxon>
        <taxon>Thermotogati</taxon>
        <taxon>Deinococcota</taxon>
        <taxon>Deinococci</taxon>
        <taxon>Deinococcales</taxon>
        <taxon>Deinococcaceae</taxon>
        <taxon>Deinococcus</taxon>
    </lineage>
</organism>
<name>A0ABW1DHM6_9DEIO</name>
<feature type="signal peptide" evidence="1">
    <location>
        <begin position="1"/>
        <end position="26"/>
    </location>
</feature>
<keyword evidence="3" id="KW-1185">Reference proteome</keyword>
<evidence type="ECO:0000313" key="2">
    <source>
        <dbReference type="EMBL" id="MFC5847774.1"/>
    </source>
</evidence>
<keyword evidence="1" id="KW-0732">Signal</keyword>
<reference evidence="3" key="1">
    <citation type="journal article" date="2019" name="Int. J. Syst. Evol. Microbiol.">
        <title>The Global Catalogue of Microorganisms (GCM) 10K type strain sequencing project: providing services to taxonomists for standard genome sequencing and annotation.</title>
        <authorList>
            <consortium name="The Broad Institute Genomics Platform"/>
            <consortium name="The Broad Institute Genome Sequencing Center for Infectious Disease"/>
            <person name="Wu L."/>
            <person name="Ma J."/>
        </authorList>
    </citation>
    <scope>NUCLEOTIDE SEQUENCE [LARGE SCALE GENOMIC DNA]</scope>
    <source>
        <strain evidence="3">CGMCC 1.15053</strain>
    </source>
</reference>
<dbReference type="EMBL" id="JBHSOH010000005">
    <property type="protein sequence ID" value="MFC5847774.1"/>
    <property type="molecule type" value="Genomic_DNA"/>
</dbReference>
<proteinExistence type="predicted"/>
<dbReference type="Proteomes" id="UP001595979">
    <property type="component" value="Unassembled WGS sequence"/>
</dbReference>
<protein>
    <recommendedName>
        <fullName evidence="4">Lipoprotein</fullName>
    </recommendedName>
</protein>